<dbReference type="InterPro" id="IPR036661">
    <property type="entry name" value="Luciferase-like_sf"/>
</dbReference>
<dbReference type="RefSeq" id="WP_165300343.1">
    <property type="nucleotide sequence ID" value="NZ_JAAKZZ010000220.1"/>
</dbReference>
<protein>
    <submittedName>
        <fullName evidence="3">LLM class flavin-dependent oxidoreductase</fullName>
    </submittedName>
</protein>
<dbReference type="EMBL" id="JAAKZZ010000220">
    <property type="protein sequence ID" value="NGO70685.1"/>
    <property type="molecule type" value="Genomic_DNA"/>
</dbReference>
<feature type="domain" description="Luciferase-like" evidence="2">
    <location>
        <begin position="1"/>
        <end position="180"/>
    </location>
</feature>
<feature type="non-terminal residue" evidence="3">
    <location>
        <position position="1"/>
    </location>
</feature>
<keyword evidence="4" id="KW-1185">Reference proteome</keyword>
<gene>
    <name evidence="3" type="ORF">G5C65_20475</name>
</gene>
<proteinExistence type="predicted"/>
<dbReference type="GO" id="GO:0016705">
    <property type="term" value="F:oxidoreductase activity, acting on paired donors, with incorporation or reduction of molecular oxygen"/>
    <property type="evidence" value="ECO:0007669"/>
    <property type="project" value="InterPro"/>
</dbReference>
<dbReference type="PANTHER" id="PTHR43244">
    <property type="match status" value="1"/>
</dbReference>
<dbReference type="Gene3D" id="3.20.20.30">
    <property type="entry name" value="Luciferase-like domain"/>
    <property type="match status" value="1"/>
</dbReference>
<dbReference type="InterPro" id="IPR011251">
    <property type="entry name" value="Luciferase-like_dom"/>
</dbReference>
<dbReference type="InterPro" id="IPR050564">
    <property type="entry name" value="F420-G6PD/mer"/>
</dbReference>
<accession>A0A6G4WZL9</accession>
<dbReference type="PANTHER" id="PTHR43244:SF1">
    <property type="entry name" value="5,10-METHYLENETETRAHYDROMETHANOPTERIN REDUCTASE"/>
    <property type="match status" value="1"/>
</dbReference>
<organism evidence="3 4">
    <name type="scientific">Streptomyces boncukensis</name>
    <dbReference type="NCBI Taxonomy" id="2711219"/>
    <lineage>
        <taxon>Bacteria</taxon>
        <taxon>Bacillati</taxon>
        <taxon>Actinomycetota</taxon>
        <taxon>Actinomycetes</taxon>
        <taxon>Kitasatosporales</taxon>
        <taxon>Streptomycetaceae</taxon>
        <taxon>Streptomyces</taxon>
    </lineage>
</organism>
<dbReference type="AlphaFoldDB" id="A0A6G4WZL9"/>
<comment type="caution">
    <text evidence="3">The sequence shown here is derived from an EMBL/GenBank/DDBJ whole genome shotgun (WGS) entry which is preliminary data.</text>
</comment>
<name>A0A6G4WZL9_9ACTN</name>
<sequence length="217" mass="23051">VGPSHRAIVADQWGLSYDAPLRHTREYLEVLRPLLRGEAVEHRGERLTAVTGLEITGAPAPPPVLLSALGPRMLRLAGEPELADGTIVTWARPGLIADYVVPAMGPAGGRVAALTLVAVTGDPDAVREEVAQAFGGAGNHPSYRAVLERDGLTNVAETAAIGSEREVGEAVRRYREAGVTDLIVAPWGGPAGRRRVLDVLDALVREQPRRGRGCDRS</sequence>
<reference evidence="3 4" key="1">
    <citation type="submission" date="2020-02" db="EMBL/GenBank/DDBJ databases">
        <title>Whole-genome analyses of novel actinobacteria.</title>
        <authorList>
            <person name="Sahin N."/>
            <person name="Tatar D."/>
        </authorList>
    </citation>
    <scope>NUCLEOTIDE SEQUENCE [LARGE SCALE GENOMIC DNA]</scope>
    <source>
        <strain evidence="3 4">SB3404</strain>
    </source>
</reference>
<dbReference type="Proteomes" id="UP000477722">
    <property type="component" value="Unassembled WGS sequence"/>
</dbReference>
<dbReference type="SUPFAM" id="SSF51679">
    <property type="entry name" value="Bacterial luciferase-like"/>
    <property type="match status" value="1"/>
</dbReference>
<keyword evidence="1" id="KW-0560">Oxidoreductase</keyword>
<evidence type="ECO:0000313" key="4">
    <source>
        <dbReference type="Proteomes" id="UP000477722"/>
    </source>
</evidence>
<evidence type="ECO:0000259" key="2">
    <source>
        <dbReference type="Pfam" id="PF00296"/>
    </source>
</evidence>
<evidence type="ECO:0000256" key="1">
    <source>
        <dbReference type="ARBA" id="ARBA00023002"/>
    </source>
</evidence>
<evidence type="ECO:0000313" key="3">
    <source>
        <dbReference type="EMBL" id="NGO70685.1"/>
    </source>
</evidence>
<dbReference type="Pfam" id="PF00296">
    <property type="entry name" value="Bac_luciferase"/>
    <property type="match status" value="1"/>
</dbReference>